<dbReference type="Gramene" id="Pp3c12_5710V3.1">
    <property type="protein sequence ID" value="Pp3c12_5710V3.1"/>
    <property type="gene ID" value="Pp3c12_5710"/>
</dbReference>
<organism evidence="1">
    <name type="scientific">Physcomitrium patens</name>
    <name type="common">Spreading-leaved earth moss</name>
    <name type="synonym">Physcomitrella patens</name>
    <dbReference type="NCBI Taxonomy" id="3218"/>
    <lineage>
        <taxon>Eukaryota</taxon>
        <taxon>Viridiplantae</taxon>
        <taxon>Streptophyta</taxon>
        <taxon>Embryophyta</taxon>
        <taxon>Bryophyta</taxon>
        <taxon>Bryophytina</taxon>
        <taxon>Bryopsida</taxon>
        <taxon>Funariidae</taxon>
        <taxon>Funariales</taxon>
        <taxon>Funariaceae</taxon>
        <taxon>Physcomitrium</taxon>
    </lineage>
</organism>
<sequence length="43" mass="5181">MVGLSFCDFVSTCTEKAALWAYRKKEWPRQFKNDTMMWKETLC</sequence>
<reference evidence="1 3" key="2">
    <citation type="journal article" date="2018" name="Plant J.">
        <title>The Physcomitrella patens chromosome-scale assembly reveals moss genome structure and evolution.</title>
        <authorList>
            <person name="Lang D."/>
            <person name="Ullrich K.K."/>
            <person name="Murat F."/>
            <person name="Fuchs J."/>
            <person name="Jenkins J."/>
            <person name="Haas F.B."/>
            <person name="Piednoel M."/>
            <person name="Gundlach H."/>
            <person name="Van Bel M."/>
            <person name="Meyberg R."/>
            <person name="Vives C."/>
            <person name="Morata J."/>
            <person name="Symeonidi A."/>
            <person name="Hiss M."/>
            <person name="Muchero W."/>
            <person name="Kamisugi Y."/>
            <person name="Saleh O."/>
            <person name="Blanc G."/>
            <person name="Decker E.L."/>
            <person name="van Gessel N."/>
            <person name="Grimwood J."/>
            <person name="Hayes R.D."/>
            <person name="Graham S.W."/>
            <person name="Gunter L.E."/>
            <person name="McDaniel S.F."/>
            <person name="Hoernstein S.N.W."/>
            <person name="Larsson A."/>
            <person name="Li F.W."/>
            <person name="Perroud P.F."/>
            <person name="Phillips J."/>
            <person name="Ranjan P."/>
            <person name="Rokshar D.S."/>
            <person name="Rothfels C.J."/>
            <person name="Schneider L."/>
            <person name="Shu S."/>
            <person name="Stevenson D.W."/>
            <person name="Thummler F."/>
            <person name="Tillich M."/>
            <person name="Villarreal Aguilar J.C."/>
            <person name="Widiez T."/>
            <person name="Wong G.K."/>
            <person name="Wymore A."/>
            <person name="Zhang Y."/>
            <person name="Zimmer A.D."/>
            <person name="Quatrano R.S."/>
            <person name="Mayer K.F.X."/>
            <person name="Goodstein D."/>
            <person name="Casacuberta J.M."/>
            <person name="Vandepoele K."/>
            <person name="Reski R."/>
            <person name="Cuming A.C."/>
            <person name="Tuskan G.A."/>
            <person name="Maumus F."/>
            <person name="Salse J."/>
            <person name="Schmutz J."/>
            <person name="Rensing S.A."/>
        </authorList>
    </citation>
    <scope>NUCLEOTIDE SEQUENCE [LARGE SCALE GENOMIC DNA]</scope>
    <source>
        <strain evidence="2 3">cv. Gransden 2004</strain>
    </source>
</reference>
<reference evidence="2" key="3">
    <citation type="submission" date="2020-12" db="UniProtKB">
        <authorList>
            <consortium name="EnsemblPlants"/>
        </authorList>
    </citation>
    <scope>IDENTIFICATION</scope>
</reference>
<dbReference type="InParanoid" id="A0A2K1JPL7"/>
<accession>A0A2K1JPL7</accession>
<reference evidence="1 3" key="1">
    <citation type="journal article" date="2008" name="Science">
        <title>The Physcomitrella genome reveals evolutionary insights into the conquest of land by plants.</title>
        <authorList>
            <person name="Rensing S."/>
            <person name="Lang D."/>
            <person name="Zimmer A."/>
            <person name="Terry A."/>
            <person name="Salamov A."/>
            <person name="Shapiro H."/>
            <person name="Nishiyama T."/>
            <person name="Perroud P.-F."/>
            <person name="Lindquist E."/>
            <person name="Kamisugi Y."/>
            <person name="Tanahashi T."/>
            <person name="Sakakibara K."/>
            <person name="Fujita T."/>
            <person name="Oishi K."/>
            <person name="Shin-I T."/>
            <person name="Kuroki Y."/>
            <person name="Toyoda A."/>
            <person name="Suzuki Y."/>
            <person name="Hashimoto A."/>
            <person name="Yamaguchi K."/>
            <person name="Sugano A."/>
            <person name="Kohara Y."/>
            <person name="Fujiyama A."/>
            <person name="Anterola A."/>
            <person name="Aoki S."/>
            <person name="Ashton N."/>
            <person name="Barbazuk W.B."/>
            <person name="Barker E."/>
            <person name="Bennetzen J."/>
            <person name="Bezanilla M."/>
            <person name="Blankenship R."/>
            <person name="Cho S.H."/>
            <person name="Dutcher S."/>
            <person name="Estelle M."/>
            <person name="Fawcett J.A."/>
            <person name="Gundlach H."/>
            <person name="Hanada K."/>
            <person name="Heyl A."/>
            <person name="Hicks K.A."/>
            <person name="Hugh J."/>
            <person name="Lohr M."/>
            <person name="Mayer K."/>
            <person name="Melkozernov A."/>
            <person name="Murata T."/>
            <person name="Nelson D."/>
            <person name="Pils B."/>
            <person name="Prigge M."/>
            <person name="Reiss B."/>
            <person name="Renner T."/>
            <person name="Rombauts S."/>
            <person name="Rushton P."/>
            <person name="Sanderfoot A."/>
            <person name="Schween G."/>
            <person name="Shiu S.-H."/>
            <person name="Stueber K."/>
            <person name="Theodoulou F.L."/>
            <person name="Tu H."/>
            <person name="Van de Peer Y."/>
            <person name="Verrier P.J."/>
            <person name="Waters E."/>
            <person name="Wood A."/>
            <person name="Yang L."/>
            <person name="Cove D."/>
            <person name="Cuming A."/>
            <person name="Hasebe M."/>
            <person name="Lucas S."/>
            <person name="Mishler D.B."/>
            <person name="Reski R."/>
            <person name="Grigoriev I."/>
            <person name="Quatrano R.S."/>
            <person name="Boore J.L."/>
        </authorList>
    </citation>
    <scope>NUCLEOTIDE SEQUENCE [LARGE SCALE GENOMIC DNA]</scope>
    <source>
        <strain evidence="2 3">cv. Gransden 2004</strain>
    </source>
</reference>
<dbReference type="EMBL" id="ABEU02000012">
    <property type="protein sequence ID" value="PNR43484.1"/>
    <property type="molecule type" value="Genomic_DNA"/>
</dbReference>
<keyword evidence="3" id="KW-1185">Reference proteome</keyword>
<dbReference type="Proteomes" id="UP000006727">
    <property type="component" value="Chromosome 12"/>
</dbReference>
<evidence type="ECO:0000313" key="1">
    <source>
        <dbReference type="EMBL" id="PNR43484.1"/>
    </source>
</evidence>
<evidence type="ECO:0000313" key="3">
    <source>
        <dbReference type="Proteomes" id="UP000006727"/>
    </source>
</evidence>
<proteinExistence type="predicted"/>
<name>A0A2K1JPL7_PHYPA</name>
<evidence type="ECO:0000313" key="2">
    <source>
        <dbReference type="EnsemblPlants" id="Pp3c12_5710V3.1"/>
    </source>
</evidence>
<gene>
    <name evidence="1" type="ORF">PHYPA_015865</name>
</gene>
<protein>
    <submittedName>
        <fullName evidence="1 2">Uncharacterized protein</fullName>
    </submittedName>
</protein>
<dbReference type="EnsemblPlants" id="Pp3c12_5710V3.1">
    <property type="protein sequence ID" value="Pp3c12_5710V3.1"/>
    <property type="gene ID" value="Pp3c12_5710"/>
</dbReference>
<dbReference type="AlphaFoldDB" id="A0A2K1JPL7"/>